<proteinExistence type="predicted"/>
<evidence type="ECO:0008006" key="2">
    <source>
        <dbReference type="Google" id="ProtNLM"/>
    </source>
</evidence>
<dbReference type="EMBL" id="CAADFR010000078">
    <property type="protein sequence ID" value="VFK40919.1"/>
    <property type="molecule type" value="Genomic_DNA"/>
</dbReference>
<evidence type="ECO:0000313" key="1">
    <source>
        <dbReference type="EMBL" id="VFK40919.1"/>
    </source>
</evidence>
<gene>
    <name evidence="1" type="ORF">BECKSD772F_GA0070984_10786</name>
</gene>
<name>A0A450YHC3_9GAMM</name>
<reference evidence="1" key="1">
    <citation type="submission" date="2019-02" db="EMBL/GenBank/DDBJ databases">
        <authorList>
            <person name="Gruber-Vodicka R. H."/>
            <person name="Seah K. B. B."/>
        </authorList>
    </citation>
    <scope>NUCLEOTIDE SEQUENCE</scope>
    <source>
        <strain evidence="1">BECK_S1321</strain>
    </source>
</reference>
<dbReference type="AlphaFoldDB" id="A0A450YHC3"/>
<accession>A0A450YHC3</accession>
<organism evidence="1">
    <name type="scientific">Candidatus Kentrum sp. SD</name>
    <dbReference type="NCBI Taxonomy" id="2126332"/>
    <lineage>
        <taxon>Bacteria</taxon>
        <taxon>Pseudomonadati</taxon>
        <taxon>Pseudomonadota</taxon>
        <taxon>Gammaproteobacteria</taxon>
        <taxon>Candidatus Kentrum</taxon>
    </lineage>
</organism>
<protein>
    <recommendedName>
        <fullName evidence="2">Peptidase C39 family protein</fullName>
    </recommendedName>
</protein>
<sequence>MGFKYSLILILLLLFYGLPILAADSEALLFKDISRQSHDYSCGPAALSTLINGAIPGRRVSEMEVIQTWKKASGNENEKGLPCWT</sequence>